<accession>A0A1N6K9U1</accession>
<proteinExistence type="predicted"/>
<evidence type="ECO:0000313" key="1">
    <source>
        <dbReference type="EMBL" id="SIO53364.1"/>
    </source>
</evidence>
<dbReference type="EMBL" id="FSRA01000002">
    <property type="protein sequence ID" value="SIO53364.1"/>
    <property type="molecule type" value="Genomic_DNA"/>
</dbReference>
<sequence>MDKLKYCFLVILLTACTTKPREITRGFYFWKQRYEGQTNPLAQKLYVKMFDVTWDAKAEKAIPVAILDKRAPFPDSVEIVPVVFLMNEIWQKEDTLIMAQRVCKLLEQLCKEAKEVQLDCDWTRNSKETYFAFLRNIRHQPFMAGKQLSVTIRMHQVKYTRSNGIPPADKGLLMCYNMGDLRKWGDHNSILNMEELKAYTGDDHIRHYPLSLDLALPLFEWSVLFRNKQYAGLLRNIESTQLENTTLFTRNGKQLYTSLQDTTLNGYMIRRGDVIRFETCSPGLLKKAARYLSRQRQNYNPTIIFYHLDSKYDQHELETIYHIFE</sequence>
<name>A0A1N6K9U1_9BACT</name>
<dbReference type="STRING" id="536979.SAMN04488055_5399"/>
<organism evidence="1 2">
    <name type="scientific">Chitinophaga niabensis</name>
    <dbReference type="NCBI Taxonomy" id="536979"/>
    <lineage>
        <taxon>Bacteria</taxon>
        <taxon>Pseudomonadati</taxon>
        <taxon>Bacteroidota</taxon>
        <taxon>Chitinophagia</taxon>
        <taxon>Chitinophagales</taxon>
        <taxon>Chitinophagaceae</taxon>
        <taxon>Chitinophaga</taxon>
    </lineage>
</organism>
<gene>
    <name evidence="1" type="ORF">SAMN04488055_5399</name>
</gene>
<protein>
    <recommendedName>
        <fullName evidence="3">Lipoprotein</fullName>
    </recommendedName>
</protein>
<dbReference type="PROSITE" id="PS51257">
    <property type="entry name" value="PROKAR_LIPOPROTEIN"/>
    <property type="match status" value="1"/>
</dbReference>
<dbReference type="AlphaFoldDB" id="A0A1N6K9U1"/>
<evidence type="ECO:0008006" key="3">
    <source>
        <dbReference type="Google" id="ProtNLM"/>
    </source>
</evidence>
<evidence type="ECO:0000313" key="2">
    <source>
        <dbReference type="Proteomes" id="UP000185003"/>
    </source>
</evidence>
<dbReference type="OrthoDB" id="634553at2"/>
<dbReference type="RefSeq" id="WP_074242631.1">
    <property type="nucleotide sequence ID" value="NZ_FSRA01000002.1"/>
</dbReference>
<reference evidence="1 2" key="1">
    <citation type="submission" date="2016-11" db="EMBL/GenBank/DDBJ databases">
        <authorList>
            <person name="Jaros S."/>
            <person name="Januszkiewicz K."/>
            <person name="Wedrychowicz H."/>
        </authorList>
    </citation>
    <scope>NUCLEOTIDE SEQUENCE [LARGE SCALE GENOMIC DNA]</scope>
    <source>
        <strain evidence="1 2">DSM 24787</strain>
    </source>
</reference>
<keyword evidence="2" id="KW-1185">Reference proteome</keyword>
<dbReference type="Proteomes" id="UP000185003">
    <property type="component" value="Unassembled WGS sequence"/>
</dbReference>